<dbReference type="OMA" id="WEHRRIF"/>
<dbReference type="GeneID" id="18841510"/>
<dbReference type="AlphaFoldDB" id="R7STJ9"/>
<feature type="non-terminal residue" evidence="2">
    <location>
        <position position="115"/>
    </location>
</feature>
<keyword evidence="1" id="KW-0812">Transmembrane</keyword>
<keyword evidence="1" id="KW-0472">Membrane</keyword>
<gene>
    <name evidence="2" type="ORF">DICSQDRAFT_19161</name>
</gene>
<dbReference type="EMBL" id="JH719424">
    <property type="protein sequence ID" value="EJF59396.1"/>
    <property type="molecule type" value="Genomic_DNA"/>
</dbReference>
<feature type="transmembrane region" description="Helical" evidence="1">
    <location>
        <begin position="15"/>
        <end position="32"/>
    </location>
</feature>
<feature type="non-terminal residue" evidence="2">
    <location>
        <position position="1"/>
    </location>
</feature>
<accession>R7STJ9</accession>
<sequence>VVCWRASLLWPGNRVVRVISIMLLMTTFGELVMQALNINASESGGMYQGSPYGIAASMLSLSVNVFATIIVAYKAWKYRPTMRSHLSGASYRTRVGKVMALLVESGVIYIIIWVS</sequence>
<feature type="transmembrane region" description="Helical" evidence="1">
    <location>
        <begin position="94"/>
        <end position="114"/>
    </location>
</feature>
<proteinExistence type="predicted"/>
<dbReference type="OrthoDB" id="3214103at2759"/>
<evidence type="ECO:0000313" key="3">
    <source>
        <dbReference type="Proteomes" id="UP000053319"/>
    </source>
</evidence>
<reference evidence="2 3" key="1">
    <citation type="journal article" date="2012" name="Science">
        <title>The Paleozoic origin of enzymatic lignin decomposition reconstructed from 31 fungal genomes.</title>
        <authorList>
            <person name="Floudas D."/>
            <person name="Binder M."/>
            <person name="Riley R."/>
            <person name="Barry K."/>
            <person name="Blanchette R.A."/>
            <person name="Henrissat B."/>
            <person name="Martinez A.T."/>
            <person name="Otillar R."/>
            <person name="Spatafora J.W."/>
            <person name="Yadav J.S."/>
            <person name="Aerts A."/>
            <person name="Benoit I."/>
            <person name="Boyd A."/>
            <person name="Carlson A."/>
            <person name="Copeland A."/>
            <person name="Coutinho P.M."/>
            <person name="de Vries R.P."/>
            <person name="Ferreira P."/>
            <person name="Findley K."/>
            <person name="Foster B."/>
            <person name="Gaskell J."/>
            <person name="Glotzer D."/>
            <person name="Gorecki P."/>
            <person name="Heitman J."/>
            <person name="Hesse C."/>
            <person name="Hori C."/>
            <person name="Igarashi K."/>
            <person name="Jurgens J.A."/>
            <person name="Kallen N."/>
            <person name="Kersten P."/>
            <person name="Kohler A."/>
            <person name="Kuees U."/>
            <person name="Kumar T.K.A."/>
            <person name="Kuo A."/>
            <person name="LaButti K."/>
            <person name="Larrondo L.F."/>
            <person name="Lindquist E."/>
            <person name="Ling A."/>
            <person name="Lombard V."/>
            <person name="Lucas S."/>
            <person name="Lundell T."/>
            <person name="Martin R."/>
            <person name="McLaughlin D.J."/>
            <person name="Morgenstern I."/>
            <person name="Morin E."/>
            <person name="Murat C."/>
            <person name="Nagy L.G."/>
            <person name="Nolan M."/>
            <person name="Ohm R.A."/>
            <person name="Patyshakuliyeva A."/>
            <person name="Rokas A."/>
            <person name="Ruiz-Duenas F.J."/>
            <person name="Sabat G."/>
            <person name="Salamov A."/>
            <person name="Samejima M."/>
            <person name="Schmutz J."/>
            <person name="Slot J.C."/>
            <person name="St John F."/>
            <person name="Stenlid J."/>
            <person name="Sun H."/>
            <person name="Sun S."/>
            <person name="Syed K."/>
            <person name="Tsang A."/>
            <person name="Wiebenga A."/>
            <person name="Young D."/>
            <person name="Pisabarro A."/>
            <person name="Eastwood D.C."/>
            <person name="Martin F."/>
            <person name="Cullen D."/>
            <person name="Grigoriev I.V."/>
            <person name="Hibbett D.S."/>
        </authorList>
    </citation>
    <scope>NUCLEOTIDE SEQUENCE [LARGE SCALE GENOMIC DNA]</scope>
    <source>
        <strain evidence="2 3">LYAD-421 SS1</strain>
    </source>
</reference>
<evidence type="ECO:0000256" key="1">
    <source>
        <dbReference type="SAM" id="Phobius"/>
    </source>
</evidence>
<keyword evidence="1" id="KW-1133">Transmembrane helix</keyword>
<dbReference type="HOGENOM" id="CLU_132422_0_0_1"/>
<dbReference type="KEGG" id="dsq:DICSQDRAFT_19161"/>
<feature type="transmembrane region" description="Helical" evidence="1">
    <location>
        <begin position="52"/>
        <end position="73"/>
    </location>
</feature>
<protein>
    <submittedName>
        <fullName evidence="2">Uncharacterized protein</fullName>
    </submittedName>
</protein>
<evidence type="ECO:0000313" key="2">
    <source>
        <dbReference type="EMBL" id="EJF59396.1"/>
    </source>
</evidence>
<name>R7STJ9_DICSQ</name>
<dbReference type="Proteomes" id="UP000053319">
    <property type="component" value="Unassembled WGS sequence"/>
</dbReference>
<dbReference type="RefSeq" id="XP_007367775.1">
    <property type="nucleotide sequence ID" value="XM_007367713.1"/>
</dbReference>
<organism evidence="2 3">
    <name type="scientific">Dichomitus squalens (strain LYAD-421)</name>
    <name type="common">Western red white-rot fungus</name>
    <dbReference type="NCBI Taxonomy" id="732165"/>
    <lineage>
        <taxon>Eukaryota</taxon>
        <taxon>Fungi</taxon>
        <taxon>Dikarya</taxon>
        <taxon>Basidiomycota</taxon>
        <taxon>Agaricomycotina</taxon>
        <taxon>Agaricomycetes</taxon>
        <taxon>Polyporales</taxon>
        <taxon>Polyporaceae</taxon>
        <taxon>Dichomitus</taxon>
    </lineage>
</organism>